<feature type="compositionally biased region" description="Gly residues" evidence="1">
    <location>
        <begin position="1462"/>
        <end position="1475"/>
    </location>
</feature>
<feature type="compositionally biased region" description="Low complexity" evidence="1">
    <location>
        <begin position="1092"/>
        <end position="1123"/>
    </location>
</feature>
<feature type="compositionally biased region" description="Polar residues" evidence="1">
    <location>
        <begin position="405"/>
        <end position="422"/>
    </location>
</feature>
<feature type="region of interest" description="Disordered" evidence="1">
    <location>
        <begin position="1550"/>
        <end position="1604"/>
    </location>
</feature>
<organism evidence="2 3">
    <name type="scientific">Viridothelium virens</name>
    <name type="common">Speckled blister lichen</name>
    <name type="synonym">Trypethelium virens</name>
    <dbReference type="NCBI Taxonomy" id="1048519"/>
    <lineage>
        <taxon>Eukaryota</taxon>
        <taxon>Fungi</taxon>
        <taxon>Dikarya</taxon>
        <taxon>Ascomycota</taxon>
        <taxon>Pezizomycotina</taxon>
        <taxon>Dothideomycetes</taxon>
        <taxon>Dothideomycetes incertae sedis</taxon>
        <taxon>Trypetheliales</taxon>
        <taxon>Trypetheliaceae</taxon>
        <taxon>Viridothelium</taxon>
    </lineage>
</organism>
<feature type="compositionally biased region" description="Polar residues" evidence="1">
    <location>
        <begin position="343"/>
        <end position="353"/>
    </location>
</feature>
<feature type="compositionally biased region" description="Acidic residues" evidence="1">
    <location>
        <begin position="1550"/>
        <end position="1571"/>
    </location>
</feature>
<dbReference type="InterPro" id="IPR012340">
    <property type="entry name" value="NA-bd_OB-fold"/>
</dbReference>
<feature type="region of interest" description="Disordered" evidence="1">
    <location>
        <begin position="806"/>
        <end position="878"/>
    </location>
</feature>
<feature type="compositionally biased region" description="Polar residues" evidence="1">
    <location>
        <begin position="517"/>
        <end position="527"/>
    </location>
</feature>
<keyword evidence="3" id="KW-1185">Reference proteome</keyword>
<feature type="compositionally biased region" description="Low complexity" evidence="1">
    <location>
        <begin position="1280"/>
        <end position="1290"/>
    </location>
</feature>
<feature type="compositionally biased region" description="Polar residues" evidence="1">
    <location>
        <begin position="846"/>
        <end position="856"/>
    </location>
</feature>
<dbReference type="EMBL" id="ML991834">
    <property type="protein sequence ID" value="KAF2230931.1"/>
    <property type="molecule type" value="Genomic_DNA"/>
</dbReference>
<feature type="compositionally biased region" description="Basic and acidic residues" evidence="1">
    <location>
        <begin position="1572"/>
        <end position="1604"/>
    </location>
</feature>
<feature type="region of interest" description="Disordered" evidence="1">
    <location>
        <begin position="243"/>
        <end position="306"/>
    </location>
</feature>
<dbReference type="Gene3D" id="2.40.50.140">
    <property type="entry name" value="Nucleic acid-binding proteins"/>
    <property type="match status" value="1"/>
</dbReference>
<feature type="compositionally biased region" description="Low complexity" evidence="1">
    <location>
        <begin position="1175"/>
        <end position="1191"/>
    </location>
</feature>
<evidence type="ECO:0000256" key="1">
    <source>
        <dbReference type="SAM" id="MobiDB-lite"/>
    </source>
</evidence>
<accession>A0A6A6GZA8</accession>
<feature type="compositionally biased region" description="Acidic residues" evidence="1">
    <location>
        <begin position="243"/>
        <end position="254"/>
    </location>
</feature>
<name>A0A6A6GZA8_VIRVR</name>
<feature type="compositionally biased region" description="Polar residues" evidence="1">
    <location>
        <begin position="1032"/>
        <end position="1051"/>
    </location>
</feature>
<feature type="compositionally biased region" description="Acidic residues" evidence="1">
    <location>
        <begin position="689"/>
        <end position="710"/>
    </location>
</feature>
<dbReference type="OrthoDB" id="5363079at2759"/>
<feature type="compositionally biased region" description="Basic and acidic residues" evidence="1">
    <location>
        <begin position="287"/>
        <end position="301"/>
    </location>
</feature>
<feature type="compositionally biased region" description="Polar residues" evidence="1">
    <location>
        <begin position="472"/>
        <end position="500"/>
    </location>
</feature>
<dbReference type="Proteomes" id="UP000800092">
    <property type="component" value="Unassembled WGS sequence"/>
</dbReference>
<feature type="compositionally biased region" description="Low complexity" evidence="1">
    <location>
        <begin position="1062"/>
        <end position="1075"/>
    </location>
</feature>
<feature type="region of interest" description="Disordered" evidence="1">
    <location>
        <begin position="1462"/>
        <end position="1499"/>
    </location>
</feature>
<sequence length="1604" mass="173615">MEALPIASLAPSLPSVDAKSFKGVVTLVWPYSSSTGQLSLLIAEQDFRLRRNKGQVRVHFHGSSAKAVARSGIGIGDVVIVGLEGVQWVQEAGDHVNTPGKSVDWELRYGQRLVLYARREEKQLADINVDDPTPTPQHELSKPYENGYVNGDVRDTDAKTPARKNGFSVTPAAWASPAFLRRARVSSGTLIDSPYDPFTEQDGFLEGRASKRRKQWHEITQWKLADNPLSPGKDLPWEDMEIEDEDGDEDEDSPEGTQSQVAVFESPLSESRPASADVSPGPVMRNTDVHDFAFGPRRSDNEASPCATAEPVPIAQERPIISIQTALQQANAAFDAFPKPSESVFQSQTNETVGSMPPPLLPNALETKPQILSPGPLSGELAKPQTPKLTAVPSSALPLPSPFPTQDQSQFPFPLASSSQEFLPSPLTKGPPDFARPKTPELNPVSSWNLPLPSPFPAEGQNEPNKFLENLQLANEQWSSLEASQRPAGSSSDQASQISLQPDKDYTWKPGEPIHFQPQNEVPATSSETEHEKVPAMDVAMQPDVLEQSSAVAEEPSDGSRLSPLFKLSNLDDTPVQVDEADFRVSPSAERHSKLGSIIQGEEEREDEQTGPLTPTPIPGSSPNKLQLQYRGDTPSDVIEILSEEELSDNELENEDIDMGEEDVVDFNEDEESNQNGGLVEVEQVKLEEEGDEDSDELVEPLEESEEDLESSPLPEEQSFPTYEDDSNEEVSPGRELESPGSGPSEEATSSSEIAEAKQYSRQEAGTPSQDEPQITDSVAYPSLDSQQFDPVAQRTKMNFPFGLDGSILSDPVPRGDNGTIAFVERKEIDEMDLEDETDTRRSDGIDTSSPRQTTYVFEDESGEEQVSYRHAGSSSPLASENILADEESAPLPISQHANDQLVGEFESSQENLDDEETATPLAIPQSTIIDLGVSSDAEEVNEEAAKASGQGQPSFGQPLKEQEFLGISADSGTGPDENDGLPEENMREVINDAPTHQPSSSHPGVEIIGETQVNNLQNLLGHPMTPDKSQRSVSDLQPIQENGSLDQASTAVLPPTPRLTQPSQDVSSGISSQSFAPPAVKQKATTRRSTRLSSTPEATTQPSQESERPSSPSSQRTQTSLRRSARISSSMTPRPRTPERQITSSISPPSTKKTPTRRSERLSSSPAQTMRDGPLPTSSSPTPSLATSATDKTPTRRSERVRQRQVPRVSEVPEVLTPWFGPRRSSKAQGRTTAATPAHLPRGAIISERGEVIVPDSEETGTSNTATSPSASHTHDTPPRSSRTTSTTTGKSAPDRASAAAAATRQSKPKPKPEPKNSRPPTSSLLSQDPTLGIRTPHAYYTPLSTLPTLLNPSSSNPASPPTYSILALAASASSPPQRAKSGPRDWFTEFSVCDHLLRPRGESVRARVFRPYKSALPAVGRGEAVLLRGFEVKGRKGGVELVSGEGSGWVVWRMGLGRGSGSGSGSGSGGGSGKRVSARKAEGRQGEGEDGGEGTVWARRRTENGFVVWEEEGWDVLGREEMKGPPVEFGEEEREVVRALREWWVQEVLDEADQEGGEEGSEEGGDGEAGESKHGRKKGNEREKNGTVVHELRDGSVYRDGV</sequence>
<protein>
    <recommendedName>
        <fullName evidence="4">Telomeric single stranded DNA binding POT1/Cdc13 domain-containing protein</fullName>
    </recommendedName>
</protein>
<feature type="region of interest" description="Disordered" evidence="1">
    <location>
        <begin position="128"/>
        <end position="150"/>
    </location>
</feature>
<feature type="region of interest" description="Disordered" evidence="1">
    <location>
        <begin position="904"/>
        <end position="1338"/>
    </location>
</feature>
<feature type="region of interest" description="Disordered" evidence="1">
    <location>
        <begin position="341"/>
        <end position="792"/>
    </location>
</feature>
<proteinExistence type="predicted"/>
<evidence type="ECO:0000313" key="2">
    <source>
        <dbReference type="EMBL" id="KAF2230931.1"/>
    </source>
</evidence>
<feature type="compositionally biased region" description="Polar residues" evidence="1">
    <location>
        <begin position="762"/>
        <end position="777"/>
    </location>
</feature>
<feature type="compositionally biased region" description="Basic and acidic residues" evidence="1">
    <location>
        <begin position="1194"/>
        <end position="1203"/>
    </location>
</feature>
<feature type="compositionally biased region" description="Low complexity" evidence="1">
    <location>
        <begin position="739"/>
        <end position="754"/>
    </location>
</feature>
<feature type="compositionally biased region" description="Acidic residues" evidence="1">
    <location>
        <begin position="642"/>
        <end position="673"/>
    </location>
</feature>
<evidence type="ECO:0000313" key="3">
    <source>
        <dbReference type="Proteomes" id="UP000800092"/>
    </source>
</evidence>
<reference evidence="2" key="1">
    <citation type="journal article" date="2020" name="Stud. Mycol.">
        <title>101 Dothideomycetes genomes: a test case for predicting lifestyles and emergence of pathogens.</title>
        <authorList>
            <person name="Haridas S."/>
            <person name="Albert R."/>
            <person name="Binder M."/>
            <person name="Bloem J."/>
            <person name="Labutti K."/>
            <person name="Salamov A."/>
            <person name="Andreopoulos B."/>
            <person name="Baker S."/>
            <person name="Barry K."/>
            <person name="Bills G."/>
            <person name="Bluhm B."/>
            <person name="Cannon C."/>
            <person name="Castanera R."/>
            <person name="Culley D."/>
            <person name="Daum C."/>
            <person name="Ezra D."/>
            <person name="Gonzalez J."/>
            <person name="Henrissat B."/>
            <person name="Kuo A."/>
            <person name="Liang C."/>
            <person name="Lipzen A."/>
            <person name="Lutzoni F."/>
            <person name="Magnuson J."/>
            <person name="Mondo S."/>
            <person name="Nolan M."/>
            <person name="Ohm R."/>
            <person name="Pangilinan J."/>
            <person name="Park H.-J."/>
            <person name="Ramirez L."/>
            <person name="Alfaro M."/>
            <person name="Sun H."/>
            <person name="Tritt A."/>
            <person name="Yoshinaga Y."/>
            <person name="Zwiers L.-H."/>
            <person name="Turgeon B."/>
            <person name="Goodwin S."/>
            <person name="Spatafora J."/>
            <person name="Crous P."/>
            <person name="Grigoriev I."/>
        </authorList>
    </citation>
    <scope>NUCLEOTIDE SEQUENCE</scope>
    <source>
        <strain evidence="2">Tuck. ex Michener</strain>
    </source>
</reference>
<feature type="compositionally biased region" description="Polar residues" evidence="1">
    <location>
        <begin position="1261"/>
        <end position="1273"/>
    </location>
</feature>
<dbReference type="SUPFAM" id="SSF50249">
    <property type="entry name" value="Nucleic acid-binding proteins"/>
    <property type="match status" value="1"/>
</dbReference>
<feature type="compositionally biased region" description="Low complexity" evidence="1">
    <location>
        <begin position="1143"/>
        <end position="1154"/>
    </location>
</feature>
<gene>
    <name evidence="2" type="ORF">EV356DRAFT_536010</name>
</gene>
<evidence type="ECO:0008006" key="4">
    <source>
        <dbReference type="Google" id="ProtNLM"/>
    </source>
</evidence>